<reference evidence="5 6" key="1">
    <citation type="submission" date="2020-08" db="EMBL/GenBank/DDBJ databases">
        <title>Above-ground endophytic microbial communities from plants in different locations in the United States.</title>
        <authorList>
            <person name="Frank C."/>
        </authorList>
    </citation>
    <scope>NUCLEOTIDE SEQUENCE [LARGE SCALE GENOMIC DNA]</scope>
    <source>
        <strain evidence="5 6">WP4_2_2</strain>
    </source>
</reference>
<dbReference type="EMBL" id="JACHBW010000022">
    <property type="protein sequence ID" value="MBB6106062.1"/>
    <property type="molecule type" value="Genomic_DNA"/>
</dbReference>
<evidence type="ECO:0000259" key="4">
    <source>
        <dbReference type="SMART" id="SM00079"/>
    </source>
</evidence>
<feature type="domain" description="Ionotropic glutamate receptor C-terminal" evidence="4">
    <location>
        <begin position="37"/>
        <end position="264"/>
    </location>
</feature>
<sequence length="273" mass="29486">MRVRITRLVAALLSLTAASFAANAANAATAATAAQPTLRIGVDAESYPPFFSKDASGSWKGWEIDLLNAVCTKMNVHCQLTDVAWDGLVPSLQNGKIDVIWSSMTITGERQKVIDFTRPYYESPTVFVGAKSDRRKVDCAVPATFKGRVIGVEAGTNFSAFLDARFKHDAQIKSFDKFDNALADLVAGRVDYVQEGKGLFTAFLNSPDGKDYEIKGVCKDDPVLGLGVGGGVRRGDALRARLSDAIAQVQKDGTWDAITARYPKLQGTIEKSN</sequence>
<dbReference type="SUPFAM" id="SSF53850">
    <property type="entry name" value="Periplasmic binding protein-like II"/>
    <property type="match status" value="1"/>
</dbReference>
<gene>
    <name evidence="5" type="ORF">F4827_005932</name>
</gene>
<dbReference type="Proteomes" id="UP000571554">
    <property type="component" value="Unassembled WGS sequence"/>
</dbReference>
<dbReference type="PANTHER" id="PTHR35936">
    <property type="entry name" value="MEMBRANE-BOUND LYTIC MUREIN TRANSGLYCOSYLASE F"/>
    <property type="match status" value="1"/>
</dbReference>
<dbReference type="InterPro" id="IPR001638">
    <property type="entry name" value="Solute-binding_3/MltF_N"/>
</dbReference>
<comment type="caution">
    <text evidence="5">The sequence shown here is derived from an EMBL/GenBank/DDBJ whole genome shotgun (WGS) entry which is preliminary data.</text>
</comment>
<dbReference type="InterPro" id="IPR001320">
    <property type="entry name" value="Iontro_rcpt_C"/>
</dbReference>
<dbReference type="GO" id="GO:0016020">
    <property type="term" value="C:membrane"/>
    <property type="evidence" value="ECO:0007669"/>
    <property type="project" value="InterPro"/>
</dbReference>
<proteinExistence type="predicted"/>
<evidence type="ECO:0000256" key="2">
    <source>
        <dbReference type="SAM" id="SignalP"/>
    </source>
</evidence>
<protein>
    <submittedName>
        <fullName evidence="5">Polar amino acid transport system substrate-binding protein</fullName>
    </submittedName>
</protein>
<dbReference type="PANTHER" id="PTHR35936:SF17">
    <property type="entry name" value="ARGININE-BINDING EXTRACELLULAR PROTEIN ARTP"/>
    <property type="match status" value="1"/>
</dbReference>
<dbReference type="SMART" id="SM00079">
    <property type="entry name" value="PBPe"/>
    <property type="match status" value="1"/>
</dbReference>
<name>A0A7W9WW57_9BURK</name>
<dbReference type="GO" id="GO:0015276">
    <property type="term" value="F:ligand-gated monoatomic ion channel activity"/>
    <property type="evidence" value="ECO:0007669"/>
    <property type="project" value="InterPro"/>
</dbReference>
<keyword evidence="1 2" id="KW-0732">Signal</keyword>
<evidence type="ECO:0000313" key="6">
    <source>
        <dbReference type="Proteomes" id="UP000571554"/>
    </source>
</evidence>
<evidence type="ECO:0000259" key="3">
    <source>
        <dbReference type="SMART" id="SM00062"/>
    </source>
</evidence>
<evidence type="ECO:0000256" key="1">
    <source>
        <dbReference type="ARBA" id="ARBA00022729"/>
    </source>
</evidence>
<dbReference type="RefSeq" id="WP_183730606.1">
    <property type="nucleotide sequence ID" value="NZ_JACHBW010000022.1"/>
</dbReference>
<evidence type="ECO:0000313" key="5">
    <source>
        <dbReference type="EMBL" id="MBB6106062.1"/>
    </source>
</evidence>
<dbReference type="SMART" id="SM00062">
    <property type="entry name" value="PBPb"/>
    <property type="match status" value="1"/>
</dbReference>
<feature type="signal peptide" evidence="2">
    <location>
        <begin position="1"/>
        <end position="24"/>
    </location>
</feature>
<organism evidence="5 6">
    <name type="scientific">Paraburkholderia bannensis</name>
    <dbReference type="NCBI Taxonomy" id="765414"/>
    <lineage>
        <taxon>Bacteria</taxon>
        <taxon>Pseudomonadati</taxon>
        <taxon>Pseudomonadota</taxon>
        <taxon>Betaproteobacteria</taxon>
        <taxon>Burkholderiales</taxon>
        <taxon>Burkholderiaceae</taxon>
        <taxon>Paraburkholderia</taxon>
    </lineage>
</organism>
<feature type="domain" description="Solute-binding protein family 3/N-terminal" evidence="3">
    <location>
        <begin position="37"/>
        <end position="266"/>
    </location>
</feature>
<dbReference type="AlphaFoldDB" id="A0A7W9WW57"/>
<feature type="chain" id="PRO_5031101341" evidence="2">
    <location>
        <begin position="25"/>
        <end position="273"/>
    </location>
</feature>
<keyword evidence="6" id="KW-1185">Reference proteome</keyword>
<accession>A0A7W9WW57</accession>
<dbReference type="Gene3D" id="3.40.190.10">
    <property type="entry name" value="Periplasmic binding protein-like II"/>
    <property type="match status" value="2"/>
</dbReference>
<dbReference type="Pfam" id="PF00497">
    <property type="entry name" value="SBP_bac_3"/>
    <property type="match status" value="1"/>
</dbReference>